<feature type="transmembrane region" description="Helical" evidence="6">
    <location>
        <begin position="47"/>
        <end position="68"/>
    </location>
</feature>
<keyword evidence="2 6" id="KW-0812">Transmembrane</keyword>
<evidence type="ECO:0000256" key="2">
    <source>
        <dbReference type="ARBA" id="ARBA00022692"/>
    </source>
</evidence>
<feature type="transmembrane region" description="Helical" evidence="6">
    <location>
        <begin position="96"/>
        <end position="121"/>
    </location>
</feature>
<dbReference type="InterPro" id="IPR011701">
    <property type="entry name" value="MFS"/>
</dbReference>
<evidence type="ECO:0000256" key="1">
    <source>
        <dbReference type="ARBA" id="ARBA00004141"/>
    </source>
</evidence>
<keyword evidence="7" id="KW-0762">Sugar transport</keyword>
<organism evidence="7 8">
    <name type="scientific">Dinothrombium tinctorium</name>
    <dbReference type="NCBI Taxonomy" id="1965070"/>
    <lineage>
        <taxon>Eukaryota</taxon>
        <taxon>Metazoa</taxon>
        <taxon>Ecdysozoa</taxon>
        <taxon>Arthropoda</taxon>
        <taxon>Chelicerata</taxon>
        <taxon>Arachnida</taxon>
        <taxon>Acari</taxon>
        <taxon>Acariformes</taxon>
        <taxon>Trombidiformes</taxon>
        <taxon>Prostigmata</taxon>
        <taxon>Anystina</taxon>
        <taxon>Parasitengona</taxon>
        <taxon>Trombidioidea</taxon>
        <taxon>Trombidiidae</taxon>
        <taxon>Dinothrombium</taxon>
    </lineage>
</organism>
<dbReference type="EMBL" id="NCKU01006421">
    <property type="protein sequence ID" value="RWS03520.1"/>
    <property type="molecule type" value="Genomic_DNA"/>
</dbReference>
<keyword evidence="4 6" id="KW-0472">Membrane</keyword>
<dbReference type="OrthoDB" id="6502727at2759"/>
<evidence type="ECO:0000256" key="5">
    <source>
        <dbReference type="SAM" id="MobiDB-lite"/>
    </source>
</evidence>
<dbReference type="STRING" id="1965070.A0A443QKF3"/>
<accession>A0A443QKF3</accession>
<dbReference type="Pfam" id="PF07690">
    <property type="entry name" value="MFS_1"/>
    <property type="match status" value="1"/>
</dbReference>
<keyword evidence="7" id="KW-0813">Transport</keyword>
<gene>
    <name evidence="7" type="ORF">B4U79_12367</name>
</gene>
<dbReference type="Proteomes" id="UP000285301">
    <property type="component" value="Unassembled WGS sequence"/>
</dbReference>
<feature type="transmembrane region" description="Helical" evidence="6">
    <location>
        <begin position="217"/>
        <end position="238"/>
    </location>
</feature>
<feature type="region of interest" description="Disordered" evidence="5">
    <location>
        <begin position="318"/>
        <end position="338"/>
    </location>
</feature>
<comment type="subcellular location">
    <subcellularLocation>
        <location evidence="1">Membrane</location>
        <topology evidence="1">Multi-pass membrane protein</topology>
    </subcellularLocation>
</comment>
<dbReference type="GO" id="GO:0022857">
    <property type="term" value="F:transmembrane transporter activity"/>
    <property type="evidence" value="ECO:0007669"/>
    <property type="project" value="InterPro"/>
</dbReference>
<sequence>MAGNMTIVWLLSLLLRRIGRIPTIALGYSIAGIAGLLTNFTSEHYTLFVAARAVLGAATPAMMVPLVISKLFYFCPNSLIKIVNQVAEFIGPKHRFISILGLFLTMYTCGGVLPWIAYAIGKWRTYNLITSSCFFLVPLLSILLYTMIFAGHNIFVANLSKHPFMMLSVFAGFDCVAAVLSRFVADFYGRRKSMCFACFLSAILYSITVFIPKDRLIIAVAFSARMGITALMNINAVYSSEIFPTVARSRLSSVRMCISSFGTAFSPILVSFQFFGSNTPLFLFGILVAVCGFLMLPMPETLGKPLPETFEDAEKLNIKSNESQKENNESDDILLQKV</sequence>
<reference evidence="7 8" key="1">
    <citation type="journal article" date="2018" name="Gigascience">
        <title>Genomes of trombidid mites reveal novel predicted allergens and laterally-transferred genes associated with secondary metabolism.</title>
        <authorList>
            <person name="Dong X."/>
            <person name="Chaisiri K."/>
            <person name="Xia D."/>
            <person name="Armstrong S.D."/>
            <person name="Fang Y."/>
            <person name="Donnelly M.J."/>
            <person name="Kadowaki T."/>
            <person name="McGarry J.W."/>
            <person name="Darby A.C."/>
            <person name="Makepeace B.L."/>
        </authorList>
    </citation>
    <scope>NUCLEOTIDE SEQUENCE [LARGE SCALE GENOMIC DNA]</scope>
    <source>
        <strain evidence="7">UoL-WK</strain>
    </source>
</reference>
<evidence type="ECO:0000256" key="6">
    <source>
        <dbReference type="SAM" id="Phobius"/>
    </source>
</evidence>
<evidence type="ECO:0000313" key="7">
    <source>
        <dbReference type="EMBL" id="RWS03520.1"/>
    </source>
</evidence>
<proteinExistence type="predicted"/>
<feature type="transmembrane region" description="Helical" evidence="6">
    <location>
        <begin position="162"/>
        <end position="181"/>
    </location>
</feature>
<keyword evidence="3 6" id="KW-1133">Transmembrane helix</keyword>
<evidence type="ECO:0000313" key="8">
    <source>
        <dbReference type="Proteomes" id="UP000285301"/>
    </source>
</evidence>
<evidence type="ECO:0000256" key="4">
    <source>
        <dbReference type="ARBA" id="ARBA00023136"/>
    </source>
</evidence>
<dbReference type="GO" id="GO:0016020">
    <property type="term" value="C:membrane"/>
    <property type="evidence" value="ECO:0007669"/>
    <property type="project" value="UniProtKB-SubCell"/>
</dbReference>
<dbReference type="AlphaFoldDB" id="A0A443QKF3"/>
<feature type="transmembrane region" description="Helical" evidence="6">
    <location>
        <begin position="258"/>
        <end position="275"/>
    </location>
</feature>
<protein>
    <submittedName>
        <fullName evidence="7">Sugar transporter-like protein</fullName>
    </submittedName>
</protein>
<dbReference type="InterPro" id="IPR036259">
    <property type="entry name" value="MFS_trans_sf"/>
</dbReference>
<keyword evidence="8" id="KW-1185">Reference proteome</keyword>
<dbReference type="SUPFAM" id="SSF103473">
    <property type="entry name" value="MFS general substrate transporter"/>
    <property type="match status" value="1"/>
</dbReference>
<dbReference type="PANTHER" id="PTHR24064">
    <property type="entry name" value="SOLUTE CARRIER FAMILY 22 MEMBER"/>
    <property type="match status" value="1"/>
</dbReference>
<evidence type="ECO:0000256" key="3">
    <source>
        <dbReference type="ARBA" id="ARBA00022989"/>
    </source>
</evidence>
<comment type="caution">
    <text evidence="7">The sequence shown here is derived from an EMBL/GenBank/DDBJ whole genome shotgun (WGS) entry which is preliminary data.</text>
</comment>
<feature type="transmembrane region" description="Helical" evidence="6">
    <location>
        <begin position="281"/>
        <end position="298"/>
    </location>
</feature>
<feature type="compositionally biased region" description="Basic and acidic residues" evidence="5">
    <location>
        <begin position="318"/>
        <end position="328"/>
    </location>
</feature>
<name>A0A443QKF3_9ACAR</name>
<dbReference type="Gene3D" id="1.20.1250.20">
    <property type="entry name" value="MFS general substrate transporter like domains"/>
    <property type="match status" value="2"/>
</dbReference>
<feature type="transmembrane region" description="Helical" evidence="6">
    <location>
        <begin position="193"/>
        <end position="211"/>
    </location>
</feature>
<feature type="transmembrane region" description="Helical" evidence="6">
    <location>
        <begin position="133"/>
        <end position="156"/>
    </location>
</feature>
<feature type="transmembrane region" description="Helical" evidence="6">
    <location>
        <begin position="20"/>
        <end position="40"/>
    </location>
</feature>